<evidence type="ECO:0000256" key="2">
    <source>
        <dbReference type="ARBA" id="ARBA00022737"/>
    </source>
</evidence>
<dbReference type="PANTHER" id="PTHR44019:SF8">
    <property type="entry name" value="POC1 CENTRIOLAR PROTEIN HOMOLOG"/>
    <property type="match status" value="1"/>
</dbReference>
<dbReference type="RefSeq" id="XP_952872.1">
    <property type="nucleotide sequence ID" value="XM_947779.1"/>
</dbReference>
<gene>
    <name evidence="3" type="ORF">TA07185</name>
</gene>
<name>Q4UAA5_THEAN</name>
<reference evidence="3 4" key="1">
    <citation type="journal article" date="2005" name="Science">
        <title>Genome of the host-cell transforming parasite Theileria annulata compared with T. parva.</title>
        <authorList>
            <person name="Pain A."/>
            <person name="Renauld H."/>
            <person name="Berriman M."/>
            <person name="Murphy L."/>
            <person name="Yeats C.A."/>
            <person name="Weir W."/>
            <person name="Kerhornou A."/>
            <person name="Aslett M."/>
            <person name="Bishop R."/>
            <person name="Bouchier C."/>
            <person name="Cochet M."/>
            <person name="Coulson R.M.R."/>
            <person name="Cronin A."/>
            <person name="de Villiers E.P."/>
            <person name="Fraser A."/>
            <person name="Fosker N."/>
            <person name="Gardner M."/>
            <person name="Goble A."/>
            <person name="Griffiths-Jones S."/>
            <person name="Harris D.E."/>
            <person name="Katzer F."/>
            <person name="Larke N."/>
            <person name="Lord A."/>
            <person name="Maser P."/>
            <person name="McKellar S."/>
            <person name="Mooney P."/>
            <person name="Morton F."/>
            <person name="Nene V."/>
            <person name="O'Neil S."/>
            <person name="Price C."/>
            <person name="Quail M.A."/>
            <person name="Rabbinowitsch E."/>
            <person name="Rawlings N.D."/>
            <person name="Rutter S."/>
            <person name="Saunders D."/>
            <person name="Seeger K."/>
            <person name="Shah T."/>
            <person name="Squares R."/>
            <person name="Squares S."/>
            <person name="Tivey A."/>
            <person name="Walker A.R."/>
            <person name="Woodward J."/>
            <person name="Dobbelaere D.A.E."/>
            <person name="Langsley G."/>
            <person name="Rajandream M.A."/>
            <person name="McKeever D."/>
            <person name="Shiels B."/>
            <person name="Tait A."/>
            <person name="Barrell B.G."/>
            <person name="Hall N."/>
        </authorList>
    </citation>
    <scope>NUCLEOTIDE SEQUENCE [LARGE SCALE GENOMIC DNA]</scope>
    <source>
        <strain evidence="4">Ankara</strain>
    </source>
</reference>
<proteinExistence type="predicted"/>
<dbReference type="InterPro" id="IPR015943">
    <property type="entry name" value="WD40/YVTN_repeat-like_dom_sf"/>
</dbReference>
<protein>
    <submittedName>
        <fullName evidence="3">Uncharacterized protein</fullName>
    </submittedName>
</protein>
<dbReference type="InterPro" id="IPR036322">
    <property type="entry name" value="WD40_repeat_dom_sf"/>
</dbReference>
<evidence type="ECO:0000256" key="1">
    <source>
        <dbReference type="ARBA" id="ARBA00022574"/>
    </source>
</evidence>
<organism evidence="3 4">
    <name type="scientific">Theileria annulata</name>
    <dbReference type="NCBI Taxonomy" id="5874"/>
    <lineage>
        <taxon>Eukaryota</taxon>
        <taxon>Sar</taxon>
        <taxon>Alveolata</taxon>
        <taxon>Apicomplexa</taxon>
        <taxon>Aconoidasida</taxon>
        <taxon>Piroplasmida</taxon>
        <taxon>Theileriidae</taxon>
        <taxon>Theileria</taxon>
    </lineage>
</organism>
<dbReference type="eggNOG" id="ENOG502QXC3">
    <property type="taxonomic scope" value="Eukaryota"/>
</dbReference>
<evidence type="ECO:0000313" key="3">
    <source>
        <dbReference type="EMBL" id="CAI76248.1"/>
    </source>
</evidence>
<dbReference type="Proteomes" id="UP000001950">
    <property type="component" value="Chromosome 4"/>
</dbReference>
<dbReference type="OMA" id="MNWRRIC"/>
<evidence type="ECO:0000313" key="4">
    <source>
        <dbReference type="Proteomes" id="UP000001950"/>
    </source>
</evidence>
<dbReference type="AlphaFoldDB" id="Q4UAA5"/>
<dbReference type="EMBL" id="CR940353">
    <property type="protein sequence ID" value="CAI76248.1"/>
    <property type="molecule type" value="Genomic_DNA"/>
</dbReference>
<dbReference type="GeneID" id="3862513"/>
<keyword evidence="1" id="KW-0853">WD repeat</keyword>
<dbReference type="VEuPathDB" id="PiroplasmaDB:TA07185"/>
<dbReference type="Gene3D" id="2.130.10.10">
    <property type="entry name" value="YVTN repeat-like/Quinoprotein amine dehydrogenase"/>
    <property type="match status" value="1"/>
</dbReference>
<keyword evidence="2" id="KW-0677">Repeat</keyword>
<accession>Q4UAA5</accession>
<sequence length="687" mass="78454">MGMKETNFYNKVLPIALERIDEANSIDLATIAQTLVLLKNLKITVDSNLVKSIMNSVSKMCLTDRIISEISATNSVLILYSFAKLNIFDEVLFPRLLELIKDINKENFEPHLIPLVLYVLSIFKINDLSCLSVIFEYITEYSHLMKHENLSNCLSSMARLNIRNYSVIRELVQNIKKLLPSIRVRELANVMWSLSKLKYDHSDFINDCFNRVKEYDYIDPMSHAQIFETIKRCNFNKKDIVDHLLRKYIPIMRESPTQVITQVAWCCYVLNLDKYNLIEDSLEELSRRELNKVELKYLNKLYFLDHSPIVVKNKVVYSNPTPVNIFKMCTRDVNSCVTRVRFSPQPGDSLAVAVDSSGYIRMMDLKAQKSSNYKYLENIFMENDVNLPHLCDFSFSNSGRCVYVSSSDGFVTISALNMVGKHLNKDNNLLTIHDTYIGGTFCVYPTPEYDFMIYTGGGDGFLRLWDLRLMSTNNKYNSQRNSPEIKAWNKPLVSLWAHVAPLSSMSLNVPGKIITCGFNENIRVWDSNSLVPIQTIDGGCGEMGVWDLIVDDKSSKMATVGDSSVLSTFEYECDEENFVCKNHRKIMYENYVNDSNLDFLSDDQILFMNWRRICQYGNNLVIPSLNTVNSVKAFILDISSGNIIDNLSCQSEPGSNNQNISSADVHPNPDVGLILSGGLLFLIFTYI</sequence>
<dbReference type="InterPro" id="IPR001680">
    <property type="entry name" value="WD40_rpt"/>
</dbReference>
<dbReference type="InterPro" id="IPR050505">
    <property type="entry name" value="WDR55/POC1"/>
</dbReference>
<dbReference type="OrthoDB" id="361494at2759"/>
<dbReference type="PANTHER" id="PTHR44019">
    <property type="entry name" value="WD REPEAT-CONTAINING PROTEIN 55"/>
    <property type="match status" value="1"/>
</dbReference>
<dbReference type="SUPFAM" id="SSF50978">
    <property type="entry name" value="WD40 repeat-like"/>
    <property type="match status" value="1"/>
</dbReference>
<keyword evidence="4" id="KW-1185">Reference proteome</keyword>
<dbReference type="InParanoid" id="Q4UAA5"/>
<dbReference type="KEGG" id="tan:TA07185"/>
<dbReference type="SMART" id="SM00320">
    <property type="entry name" value="WD40"/>
    <property type="match status" value="4"/>
</dbReference>